<name>A0A133NP56_GARVA</name>
<dbReference type="InterPro" id="IPR027381">
    <property type="entry name" value="LytR/CpsA/Psr_C"/>
</dbReference>
<dbReference type="OrthoDB" id="3267444at2"/>
<dbReference type="Proteomes" id="UP000070558">
    <property type="component" value="Unassembled WGS sequence"/>
</dbReference>
<comment type="caution">
    <text evidence="3">The sequence shown here is derived from an EMBL/GenBank/DDBJ whole genome shotgun (WGS) entry which is preliminary data.</text>
</comment>
<accession>A0A133NP56</accession>
<organism evidence="3 4">
    <name type="scientific">Gardnerella vaginalis</name>
    <dbReference type="NCBI Taxonomy" id="2702"/>
    <lineage>
        <taxon>Bacteria</taxon>
        <taxon>Bacillati</taxon>
        <taxon>Actinomycetota</taxon>
        <taxon>Actinomycetes</taxon>
        <taxon>Bifidobacteriales</taxon>
        <taxon>Bifidobacteriaceae</taxon>
        <taxon>Gardnerella</taxon>
    </lineage>
</organism>
<evidence type="ECO:0000256" key="1">
    <source>
        <dbReference type="SAM" id="Phobius"/>
    </source>
</evidence>
<protein>
    <recommendedName>
        <fullName evidence="2">LytR/CpsA/Psr regulator C-terminal domain-containing protein</fullName>
    </recommendedName>
</protein>
<dbReference type="AlphaFoldDB" id="A0A133NP56"/>
<reference evidence="3 4" key="1">
    <citation type="submission" date="2016-01" db="EMBL/GenBank/DDBJ databases">
        <authorList>
            <person name="Oliw E.H."/>
        </authorList>
    </citation>
    <scope>NUCLEOTIDE SEQUENCE [LARGE SCALE GENOMIC DNA]</scope>
    <source>
        <strain evidence="3 4">GED7760B</strain>
    </source>
</reference>
<dbReference type="PATRIC" id="fig|2702.99.peg.828"/>
<feature type="domain" description="LytR/CpsA/Psr regulator C-terminal" evidence="2">
    <location>
        <begin position="83"/>
        <end position="166"/>
    </location>
</feature>
<keyword evidence="1" id="KW-0812">Transmembrane</keyword>
<dbReference type="Gene3D" id="3.30.70.2390">
    <property type="match status" value="1"/>
</dbReference>
<dbReference type="Pfam" id="PF13399">
    <property type="entry name" value="LytR_C"/>
    <property type="match status" value="1"/>
</dbReference>
<evidence type="ECO:0000313" key="3">
    <source>
        <dbReference type="EMBL" id="KXA18060.1"/>
    </source>
</evidence>
<evidence type="ECO:0000259" key="2">
    <source>
        <dbReference type="Pfam" id="PF13399"/>
    </source>
</evidence>
<evidence type="ECO:0000313" key="4">
    <source>
        <dbReference type="Proteomes" id="UP000070558"/>
    </source>
</evidence>
<sequence>MTQFYDERLARREFMYQRKRFVLSSVAIGVGIAFVLALIVQCHLFGIAAPKTPEVDPNYGIQAPCPVKNKDENKAQYIDNRAVSIRVLNGTKFRGFARAVGEGLRNRGFNLIEVGNSETSVKRTTIYFGKKSINEAYTLVTNFKDAILRMDDRQDKLIDVVLGATFSNLRPKTDVPAAGAAITEINGCLASKDMKDLPKAANHKPIN</sequence>
<proteinExistence type="predicted"/>
<keyword evidence="1" id="KW-1133">Transmembrane helix</keyword>
<feature type="transmembrane region" description="Helical" evidence="1">
    <location>
        <begin position="21"/>
        <end position="40"/>
    </location>
</feature>
<gene>
    <name evidence="3" type="ORF">HMPREF3216_00847</name>
</gene>
<keyword evidence="1" id="KW-0472">Membrane</keyword>
<dbReference type="EMBL" id="LRQA01000040">
    <property type="protein sequence ID" value="KXA18060.1"/>
    <property type="molecule type" value="Genomic_DNA"/>
</dbReference>
<dbReference type="RefSeq" id="WP_060787018.1">
    <property type="nucleotide sequence ID" value="NZ_KQ956819.1"/>
</dbReference>